<organism evidence="9 10">
    <name type="scientific">Sphingomonas ginkgonis</name>
    <dbReference type="NCBI Taxonomy" id="2315330"/>
    <lineage>
        <taxon>Bacteria</taxon>
        <taxon>Pseudomonadati</taxon>
        <taxon>Pseudomonadota</taxon>
        <taxon>Alphaproteobacteria</taxon>
        <taxon>Sphingomonadales</taxon>
        <taxon>Sphingomonadaceae</taxon>
        <taxon>Sphingomonas</taxon>
    </lineage>
</organism>
<accession>A0A3R9Z8A4</accession>
<dbReference type="PROSITE" id="PS00216">
    <property type="entry name" value="SUGAR_TRANSPORT_1"/>
    <property type="match status" value="1"/>
</dbReference>
<evidence type="ECO:0000256" key="1">
    <source>
        <dbReference type="ARBA" id="ARBA00004651"/>
    </source>
</evidence>
<dbReference type="Proteomes" id="UP000274661">
    <property type="component" value="Unassembled WGS sequence"/>
</dbReference>
<dbReference type="InterPro" id="IPR020846">
    <property type="entry name" value="MFS_dom"/>
</dbReference>
<keyword evidence="4 7" id="KW-0812">Transmembrane</keyword>
<feature type="transmembrane region" description="Helical" evidence="7">
    <location>
        <begin position="144"/>
        <end position="164"/>
    </location>
</feature>
<dbReference type="OrthoDB" id="9812221at2"/>
<evidence type="ECO:0000256" key="7">
    <source>
        <dbReference type="SAM" id="Phobius"/>
    </source>
</evidence>
<evidence type="ECO:0000256" key="5">
    <source>
        <dbReference type="ARBA" id="ARBA00022989"/>
    </source>
</evidence>
<dbReference type="InterPro" id="IPR036259">
    <property type="entry name" value="MFS_trans_sf"/>
</dbReference>
<keyword evidence="6 7" id="KW-0472">Membrane</keyword>
<evidence type="ECO:0000256" key="2">
    <source>
        <dbReference type="ARBA" id="ARBA00022448"/>
    </source>
</evidence>
<dbReference type="PANTHER" id="PTHR42718">
    <property type="entry name" value="MAJOR FACILITATOR SUPERFAMILY MULTIDRUG TRANSPORTER MFSC"/>
    <property type="match status" value="1"/>
</dbReference>
<reference evidence="9 10" key="1">
    <citation type="submission" date="2018-12" db="EMBL/GenBank/DDBJ databases">
        <title>Sphingomonas sp. HMF7854 Genome sequencing and assembly.</title>
        <authorList>
            <person name="Cha I."/>
            <person name="Kang H."/>
            <person name="Kim H."/>
            <person name="Kang J."/>
            <person name="Joh K."/>
        </authorList>
    </citation>
    <scope>NUCLEOTIDE SEQUENCE [LARGE SCALE GENOMIC DNA]</scope>
    <source>
        <strain evidence="9 10">HMF7854</strain>
    </source>
</reference>
<keyword evidence="2" id="KW-0813">Transport</keyword>
<dbReference type="InterPro" id="IPR011701">
    <property type="entry name" value="MFS"/>
</dbReference>
<dbReference type="InterPro" id="IPR005829">
    <property type="entry name" value="Sugar_transporter_CS"/>
</dbReference>
<feature type="transmembrane region" description="Helical" evidence="7">
    <location>
        <begin position="57"/>
        <end position="75"/>
    </location>
</feature>
<name>A0A3R9Z8A4_9SPHN</name>
<dbReference type="GO" id="GO:0022857">
    <property type="term" value="F:transmembrane transporter activity"/>
    <property type="evidence" value="ECO:0007669"/>
    <property type="project" value="InterPro"/>
</dbReference>
<dbReference type="CDD" id="cd17473">
    <property type="entry name" value="MFS_arabinose_efflux_permease_like"/>
    <property type="match status" value="1"/>
</dbReference>
<feature type="transmembrane region" description="Helical" evidence="7">
    <location>
        <begin position="315"/>
        <end position="341"/>
    </location>
</feature>
<feature type="domain" description="Major facilitator superfamily (MFS) profile" evidence="8">
    <location>
        <begin position="1"/>
        <end position="370"/>
    </location>
</feature>
<evidence type="ECO:0000259" key="8">
    <source>
        <dbReference type="PROSITE" id="PS50850"/>
    </source>
</evidence>
<dbReference type="PANTHER" id="PTHR42718:SF47">
    <property type="entry name" value="METHYL VIOLOGEN RESISTANCE PROTEIN SMVA"/>
    <property type="match status" value="1"/>
</dbReference>
<feature type="transmembrane region" description="Helical" evidence="7">
    <location>
        <begin position="230"/>
        <end position="248"/>
    </location>
</feature>
<keyword evidence="5 7" id="KW-1133">Transmembrane helix</keyword>
<dbReference type="GO" id="GO:0005886">
    <property type="term" value="C:plasma membrane"/>
    <property type="evidence" value="ECO:0007669"/>
    <property type="project" value="UniProtKB-SubCell"/>
</dbReference>
<evidence type="ECO:0000313" key="10">
    <source>
        <dbReference type="Proteomes" id="UP000274661"/>
    </source>
</evidence>
<evidence type="ECO:0000256" key="4">
    <source>
        <dbReference type="ARBA" id="ARBA00022692"/>
    </source>
</evidence>
<feature type="transmembrane region" description="Helical" evidence="7">
    <location>
        <begin position="29"/>
        <end position="50"/>
    </location>
</feature>
<comment type="subcellular location">
    <subcellularLocation>
        <location evidence="1">Cell membrane</location>
        <topology evidence="1">Multi-pass membrane protein</topology>
    </subcellularLocation>
</comment>
<dbReference type="EMBL" id="RWJF01000001">
    <property type="protein sequence ID" value="RST32169.1"/>
    <property type="molecule type" value="Genomic_DNA"/>
</dbReference>
<keyword evidence="3" id="KW-1003">Cell membrane</keyword>
<feature type="transmembrane region" description="Helical" evidence="7">
    <location>
        <begin position="115"/>
        <end position="138"/>
    </location>
</feature>
<gene>
    <name evidence="9" type="ORF">HMF7854_07300</name>
</gene>
<evidence type="ECO:0000313" key="9">
    <source>
        <dbReference type="EMBL" id="RST32169.1"/>
    </source>
</evidence>
<comment type="caution">
    <text evidence="9">The sequence shown here is derived from an EMBL/GenBank/DDBJ whole genome shotgun (WGS) entry which is preliminary data.</text>
</comment>
<dbReference type="PROSITE" id="PS50850">
    <property type="entry name" value="MFS"/>
    <property type="match status" value="1"/>
</dbReference>
<evidence type="ECO:0000256" key="3">
    <source>
        <dbReference type="ARBA" id="ARBA00022475"/>
    </source>
</evidence>
<proteinExistence type="predicted"/>
<sequence>MAIVSLFPAVPSIIDHFKADPTASWKVPWMVTAPGLAIALIAPFAGVLVDRFGRRRLVVWSTFFYGALGSAPFFLTSLDALFASRILLGVSEAAILTTLNTLIGDYWDDAGRRRWLAIQGAVGPFLASGLILGSGYLTGIRWNAVFLVYLLAFLIFAAMLAFLFEPDSDDTARRMLGIDEEPVDTGFPARAVALIGGVTLLCSLLYYVFIVNGGLVFREAGIQSSEELGRITFIPSLFVIAGSGLFWLTGRLRSVTQIAIVLALTGAGLLIMGLAPDWKSMIPGLCLQQAGSGMTIPTLIAWAQTKLPFEHRGRGMGIWAACFFAGQFLSPPIVALLVSGVGTMKSAFAWSGVAAVIGMLVALLFVLRRPAASPLAHA</sequence>
<feature type="transmembrane region" description="Helical" evidence="7">
    <location>
        <begin position="81"/>
        <end position="103"/>
    </location>
</feature>
<feature type="transmembrane region" description="Helical" evidence="7">
    <location>
        <begin position="281"/>
        <end position="303"/>
    </location>
</feature>
<dbReference type="Gene3D" id="1.20.1250.20">
    <property type="entry name" value="MFS general substrate transporter like domains"/>
    <property type="match status" value="1"/>
</dbReference>
<evidence type="ECO:0000256" key="6">
    <source>
        <dbReference type="ARBA" id="ARBA00023136"/>
    </source>
</evidence>
<protein>
    <submittedName>
        <fullName evidence="9">MFS transporter</fullName>
    </submittedName>
</protein>
<dbReference type="SUPFAM" id="SSF103473">
    <property type="entry name" value="MFS general substrate transporter"/>
    <property type="match status" value="1"/>
</dbReference>
<keyword evidence="10" id="KW-1185">Reference proteome</keyword>
<feature type="transmembrane region" description="Helical" evidence="7">
    <location>
        <begin position="347"/>
        <end position="367"/>
    </location>
</feature>
<feature type="transmembrane region" description="Helical" evidence="7">
    <location>
        <begin position="255"/>
        <end position="275"/>
    </location>
</feature>
<dbReference type="AlphaFoldDB" id="A0A3R9Z8A4"/>
<dbReference type="Pfam" id="PF07690">
    <property type="entry name" value="MFS_1"/>
    <property type="match status" value="1"/>
</dbReference>
<feature type="transmembrane region" description="Helical" evidence="7">
    <location>
        <begin position="191"/>
        <end position="210"/>
    </location>
</feature>